<proteinExistence type="predicted"/>
<dbReference type="RefSeq" id="WP_104303734.1">
    <property type="nucleotide sequence ID" value="NZ_PSNX01000016.1"/>
</dbReference>
<dbReference type="InterPro" id="IPR012899">
    <property type="entry name" value="LTXXQ"/>
</dbReference>
<evidence type="ECO:0000313" key="2">
    <source>
        <dbReference type="Proteomes" id="UP000238605"/>
    </source>
</evidence>
<dbReference type="GO" id="GO:0042597">
    <property type="term" value="C:periplasmic space"/>
    <property type="evidence" value="ECO:0007669"/>
    <property type="project" value="InterPro"/>
</dbReference>
<dbReference type="AlphaFoldDB" id="A0A2S5SQZ0"/>
<accession>A0A2S5SQZ0</accession>
<dbReference type="CDD" id="cd09916">
    <property type="entry name" value="CpxP_like"/>
    <property type="match status" value="1"/>
</dbReference>
<comment type="caution">
    <text evidence="1">The sequence shown here is derived from an EMBL/GenBank/DDBJ whole genome shotgun (WGS) entry which is preliminary data.</text>
</comment>
<dbReference type="Proteomes" id="UP000238605">
    <property type="component" value="Unassembled WGS sequence"/>
</dbReference>
<sequence length="157" mass="17161">MKTWIRRTLFGLLGTAALVGGLSACGTRGHERQGGWSDERVTEMRGKAIERIGSKLDLNDAQKQKLGVLADELIAQRKALRGEGSNPRSQMQGLIAGTTFDRAGAQRLVDQKTQAVQAGAPRVIAAMADFYDSLTPEQQAKVRERLAEGRRWGWGRG</sequence>
<dbReference type="OrthoDB" id="8908552at2"/>
<protein>
    <recommendedName>
        <fullName evidence="3">Periplasmic heavy metal sensor</fullName>
    </recommendedName>
</protein>
<dbReference type="Pfam" id="PF07813">
    <property type="entry name" value="LTXXQ"/>
    <property type="match status" value="1"/>
</dbReference>
<dbReference type="PROSITE" id="PS51257">
    <property type="entry name" value="PROKAR_LIPOPROTEIN"/>
    <property type="match status" value="1"/>
</dbReference>
<reference evidence="1 2" key="1">
    <citation type="submission" date="2018-02" db="EMBL/GenBank/DDBJ databases">
        <title>Reclassifiation of [Polyangium] brachysporum DSM 7029 as Guopingzhaonella breviflexa gen. nov., sp. nov., a member of the family Comamonadaceae.</title>
        <authorList>
            <person name="Tang B."/>
        </authorList>
    </citation>
    <scope>NUCLEOTIDE SEQUENCE [LARGE SCALE GENOMIC DNA]</scope>
    <source>
        <strain evidence="1 2">BCRC 80649</strain>
    </source>
</reference>
<name>A0A2S5SQZ0_9BURK</name>
<keyword evidence="2" id="KW-1185">Reference proteome</keyword>
<dbReference type="EMBL" id="PSNX01000016">
    <property type="protein sequence ID" value="PPE65119.1"/>
    <property type="molecule type" value="Genomic_DNA"/>
</dbReference>
<gene>
    <name evidence="1" type="ORF">C1704_15985</name>
</gene>
<dbReference type="Gene3D" id="1.20.120.1490">
    <property type="match status" value="1"/>
</dbReference>
<organism evidence="1 2">
    <name type="scientific">Caldimonas caldifontis</name>
    <dbReference type="NCBI Taxonomy" id="1452508"/>
    <lineage>
        <taxon>Bacteria</taxon>
        <taxon>Pseudomonadati</taxon>
        <taxon>Pseudomonadota</taxon>
        <taxon>Betaproteobacteria</taxon>
        <taxon>Burkholderiales</taxon>
        <taxon>Sphaerotilaceae</taxon>
        <taxon>Caldimonas</taxon>
    </lineage>
</organism>
<evidence type="ECO:0000313" key="1">
    <source>
        <dbReference type="EMBL" id="PPE65119.1"/>
    </source>
</evidence>
<evidence type="ECO:0008006" key="3">
    <source>
        <dbReference type="Google" id="ProtNLM"/>
    </source>
</evidence>